<dbReference type="GO" id="GO:0030674">
    <property type="term" value="F:protein-macromolecule adaptor activity"/>
    <property type="evidence" value="ECO:0007669"/>
    <property type="project" value="TreeGrafter"/>
</dbReference>
<dbReference type="Gene3D" id="2.130.10.10">
    <property type="entry name" value="YVTN repeat-like/Quinoprotein amine dehydrogenase"/>
    <property type="match status" value="2"/>
</dbReference>
<evidence type="ECO:0000256" key="1">
    <source>
        <dbReference type="ARBA" id="ARBA00004906"/>
    </source>
</evidence>
<dbReference type="OrthoDB" id="1898560at2759"/>
<evidence type="ECO:0000256" key="4">
    <source>
        <dbReference type="PROSITE-ProRule" id="PRU00221"/>
    </source>
</evidence>
<dbReference type="PROSITE" id="PS50082">
    <property type="entry name" value="WD_REPEATS_2"/>
    <property type="match status" value="3"/>
</dbReference>
<evidence type="ECO:0000313" key="7">
    <source>
        <dbReference type="Proteomes" id="UP000887013"/>
    </source>
</evidence>
<sequence>MQLFSFLNDRQLGNSQKTNFPSTHRLNSDGLLSKLVCRQKDAYDSSERELPVPPFACKFQRNTDSDLLAVANEDGDVLLYDTEYGKGLLKSFNAHQNAVFDICWLPQDPYIVTAAGDFKCSLFDMNYCKLISSYAGHTGTVRTVDVCSEQSEMIATGSRDGNINIWDKREKHILYAKSCDSPSICIHSAHKPPISKEKKTNTKFNSTNTVTSVAFQDVNRLVSVGVSDGCLKVWDLRKTYVYKAGRCHMPRYQIPYCDNYIQGCTSMVFDSSYKKLYACSTANKLYQFNMHSYSNEIIMYPGFRCNSYYVKLAISPDDQYLLCGSSSNKAYIWKTSKPGLPIFQLPGHSAEVTSVTWSHNYITKMVTCGDDEKVLVWKLKNPDEEVDLNEILGMAEPYNKEDNGFDSPSSEQITTNSRLNTFCNRTSCPTKSETVSRMKSITSFFSPMPQSSTQCSTKIECFQNSTSNLSSPSTSNICVTPVVPTGSRSPCKLRNDAISVEISPSPTKSTPPGKENSVIKMMSLNSNDKTKHSGQLKRKMSDVSGSNICRNHPRGCGKARGHSRCGKKTVTSPETPNIKMYFSALSGK</sequence>
<evidence type="ECO:0000256" key="5">
    <source>
        <dbReference type="SAM" id="MobiDB-lite"/>
    </source>
</evidence>
<comment type="pathway">
    <text evidence="1">Protein modification; protein ubiquitination.</text>
</comment>
<name>A0A8X6ME49_NEPPI</name>
<comment type="similarity">
    <text evidence="3">Belongs to the WD repeat cdt2 family.</text>
</comment>
<keyword evidence="7" id="KW-1185">Reference proteome</keyword>
<dbReference type="PROSITE" id="PS50294">
    <property type="entry name" value="WD_REPEATS_REGION"/>
    <property type="match status" value="2"/>
</dbReference>
<dbReference type="InterPro" id="IPR051865">
    <property type="entry name" value="WD-repeat_CDT2_adapter"/>
</dbReference>
<reference evidence="6" key="1">
    <citation type="submission" date="2020-08" db="EMBL/GenBank/DDBJ databases">
        <title>Multicomponent nature underlies the extraordinary mechanical properties of spider dragline silk.</title>
        <authorList>
            <person name="Kono N."/>
            <person name="Nakamura H."/>
            <person name="Mori M."/>
            <person name="Yoshida Y."/>
            <person name="Ohtoshi R."/>
            <person name="Malay A.D."/>
            <person name="Moran D.A.P."/>
            <person name="Tomita M."/>
            <person name="Numata K."/>
            <person name="Arakawa K."/>
        </authorList>
    </citation>
    <scope>NUCLEOTIDE SEQUENCE</scope>
</reference>
<dbReference type="PANTHER" id="PTHR22852">
    <property type="entry name" value="LETHAL 2 DENTICLELESS PROTEIN RETINOIC ACID-REGULATED NUCLEAR MATRIX-ASSOCIATED PROTEIN"/>
    <property type="match status" value="1"/>
</dbReference>
<dbReference type="Proteomes" id="UP000887013">
    <property type="component" value="Unassembled WGS sequence"/>
</dbReference>
<evidence type="ECO:0000313" key="6">
    <source>
        <dbReference type="EMBL" id="GFS48183.1"/>
    </source>
</evidence>
<dbReference type="EMBL" id="BMAW01091145">
    <property type="protein sequence ID" value="GFS48183.1"/>
    <property type="molecule type" value="Genomic_DNA"/>
</dbReference>
<dbReference type="SUPFAM" id="SSF50978">
    <property type="entry name" value="WD40 repeat-like"/>
    <property type="match status" value="1"/>
</dbReference>
<dbReference type="InterPro" id="IPR015943">
    <property type="entry name" value="WD40/YVTN_repeat-like_dom_sf"/>
</dbReference>
<dbReference type="SMART" id="SM00320">
    <property type="entry name" value="WD40"/>
    <property type="match status" value="7"/>
</dbReference>
<dbReference type="GO" id="GO:0005634">
    <property type="term" value="C:nucleus"/>
    <property type="evidence" value="ECO:0007669"/>
    <property type="project" value="TreeGrafter"/>
</dbReference>
<dbReference type="PANTHER" id="PTHR22852:SF0">
    <property type="entry name" value="DENTICLELESS PROTEIN HOMOLOG"/>
    <property type="match status" value="1"/>
</dbReference>
<dbReference type="InterPro" id="IPR036322">
    <property type="entry name" value="WD40_repeat_dom_sf"/>
</dbReference>
<protein>
    <submittedName>
        <fullName evidence="6">Denticleless protein homolog</fullName>
    </submittedName>
</protein>
<dbReference type="AlphaFoldDB" id="A0A8X6ME49"/>
<keyword evidence="2" id="KW-0833">Ubl conjugation pathway</keyword>
<feature type="repeat" description="WD" evidence="4">
    <location>
        <begin position="134"/>
        <end position="176"/>
    </location>
</feature>
<dbReference type="GO" id="GO:0007095">
    <property type="term" value="P:mitotic G2 DNA damage checkpoint signaling"/>
    <property type="evidence" value="ECO:0007669"/>
    <property type="project" value="TreeGrafter"/>
</dbReference>
<evidence type="ECO:0000256" key="2">
    <source>
        <dbReference type="ARBA" id="ARBA00022786"/>
    </source>
</evidence>
<dbReference type="GO" id="GO:0043161">
    <property type="term" value="P:proteasome-mediated ubiquitin-dependent protein catabolic process"/>
    <property type="evidence" value="ECO:0007669"/>
    <property type="project" value="TreeGrafter"/>
</dbReference>
<evidence type="ECO:0000256" key="3">
    <source>
        <dbReference type="ARBA" id="ARBA00038344"/>
    </source>
</evidence>
<keyword evidence="4" id="KW-0853">WD repeat</keyword>
<dbReference type="InterPro" id="IPR001680">
    <property type="entry name" value="WD40_rpt"/>
</dbReference>
<feature type="region of interest" description="Disordered" evidence="5">
    <location>
        <begin position="527"/>
        <end position="547"/>
    </location>
</feature>
<dbReference type="Pfam" id="PF00400">
    <property type="entry name" value="WD40"/>
    <property type="match status" value="5"/>
</dbReference>
<feature type="repeat" description="WD" evidence="4">
    <location>
        <begin position="345"/>
        <end position="387"/>
    </location>
</feature>
<proteinExistence type="inferred from homology"/>
<organism evidence="6 7">
    <name type="scientific">Nephila pilipes</name>
    <name type="common">Giant wood spider</name>
    <name type="synonym">Nephila maculata</name>
    <dbReference type="NCBI Taxonomy" id="299642"/>
    <lineage>
        <taxon>Eukaryota</taxon>
        <taxon>Metazoa</taxon>
        <taxon>Ecdysozoa</taxon>
        <taxon>Arthropoda</taxon>
        <taxon>Chelicerata</taxon>
        <taxon>Arachnida</taxon>
        <taxon>Araneae</taxon>
        <taxon>Araneomorphae</taxon>
        <taxon>Entelegynae</taxon>
        <taxon>Araneoidea</taxon>
        <taxon>Nephilidae</taxon>
        <taxon>Nephila</taxon>
    </lineage>
</organism>
<gene>
    <name evidence="6" type="primary">Dtl</name>
    <name evidence="6" type="ORF">NPIL_341291</name>
</gene>
<comment type="caution">
    <text evidence="6">The sequence shown here is derived from an EMBL/GenBank/DDBJ whole genome shotgun (WGS) entry which is preliminary data.</text>
</comment>
<accession>A0A8X6ME49</accession>
<feature type="repeat" description="WD" evidence="4">
    <location>
        <begin position="203"/>
        <end position="244"/>
    </location>
</feature>